<dbReference type="Proteomes" id="UP000799766">
    <property type="component" value="Unassembled WGS sequence"/>
</dbReference>
<reference evidence="3" key="1">
    <citation type="journal article" date="2020" name="Stud. Mycol.">
        <title>101 Dothideomycetes genomes: a test case for predicting lifestyles and emergence of pathogens.</title>
        <authorList>
            <person name="Haridas S."/>
            <person name="Albert R."/>
            <person name="Binder M."/>
            <person name="Bloem J."/>
            <person name="Labutti K."/>
            <person name="Salamov A."/>
            <person name="Andreopoulos B."/>
            <person name="Baker S."/>
            <person name="Barry K."/>
            <person name="Bills G."/>
            <person name="Bluhm B."/>
            <person name="Cannon C."/>
            <person name="Castanera R."/>
            <person name="Culley D."/>
            <person name="Daum C."/>
            <person name="Ezra D."/>
            <person name="Gonzalez J."/>
            <person name="Henrissat B."/>
            <person name="Kuo A."/>
            <person name="Liang C."/>
            <person name="Lipzen A."/>
            <person name="Lutzoni F."/>
            <person name="Magnuson J."/>
            <person name="Mondo S."/>
            <person name="Nolan M."/>
            <person name="Ohm R."/>
            <person name="Pangilinan J."/>
            <person name="Park H.-J."/>
            <person name="Ramirez L."/>
            <person name="Alfaro M."/>
            <person name="Sun H."/>
            <person name="Tritt A."/>
            <person name="Yoshinaga Y."/>
            <person name="Zwiers L.-H."/>
            <person name="Turgeon B."/>
            <person name="Goodwin S."/>
            <person name="Spatafora J."/>
            <person name="Crous P."/>
            <person name="Grigoriev I."/>
        </authorList>
    </citation>
    <scope>NUCLEOTIDE SEQUENCE</scope>
    <source>
        <strain evidence="3">ATCC 16933</strain>
    </source>
</reference>
<evidence type="ECO:0000256" key="2">
    <source>
        <dbReference type="SAM" id="SignalP"/>
    </source>
</evidence>
<feature type="chain" id="PRO_5025589971" evidence="2">
    <location>
        <begin position="17"/>
        <end position="230"/>
    </location>
</feature>
<evidence type="ECO:0000256" key="1">
    <source>
        <dbReference type="SAM" id="MobiDB-lite"/>
    </source>
</evidence>
<accession>A0A6A6P6K7</accession>
<protein>
    <submittedName>
        <fullName evidence="3">Uncharacterized protein</fullName>
    </submittedName>
</protein>
<evidence type="ECO:0000313" key="3">
    <source>
        <dbReference type="EMBL" id="KAF2459621.1"/>
    </source>
</evidence>
<gene>
    <name evidence="3" type="ORF">BDY21DRAFT_194010</name>
</gene>
<feature type="compositionally biased region" description="Gly residues" evidence="1">
    <location>
        <begin position="210"/>
        <end position="224"/>
    </location>
</feature>
<dbReference type="AlphaFoldDB" id="A0A6A6P6K7"/>
<sequence>MWSACSFSSLLRTSKAFLSAAWSASSSLRLLLRSASLSLSCVMYSSSAVLRRDSRSLILAFAPARLSSTHFFCTSAATRLLSASAYLSFHVSACSRALVSRSLRSLFSASRPLRWSEASSSCYVLPLHHSQGRRPINIRIDPPNHVEQLLRERQRLVDLGELLGSERNLALEDAVRLLRSRQPSLRKQVGRQLRTRLRQRRPGHAVHGSDVGGGSVGESALGGGARERAD</sequence>
<keyword evidence="2" id="KW-0732">Signal</keyword>
<keyword evidence="4" id="KW-1185">Reference proteome</keyword>
<feature type="region of interest" description="Disordered" evidence="1">
    <location>
        <begin position="186"/>
        <end position="230"/>
    </location>
</feature>
<proteinExistence type="predicted"/>
<feature type="compositionally biased region" description="Basic residues" evidence="1">
    <location>
        <begin position="193"/>
        <end position="204"/>
    </location>
</feature>
<feature type="signal peptide" evidence="2">
    <location>
        <begin position="1"/>
        <end position="16"/>
    </location>
</feature>
<evidence type="ECO:0000313" key="4">
    <source>
        <dbReference type="Proteomes" id="UP000799766"/>
    </source>
</evidence>
<organism evidence="3 4">
    <name type="scientific">Lineolata rhizophorae</name>
    <dbReference type="NCBI Taxonomy" id="578093"/>
    <lineage>
        <taxon>Eukaryota</taxon>
        <taxon>Fungi</taxon>
        <taxon>Dikarya</taxon>
        <taxon>Ascomycota</taxon>
        <taxon>Pezizomycotina</taxon>
        <taxon>Dothideomycetes</taxon>
        <taxon>Dothideomycetes incertae sedis</taxon>
        <taxon>Lineolatales</taxon>
        <taxon>Lineolataceae</taxon>
        <taxon>Lineolata</taxon>
    </lineage>
</organism>
<dbReference type="EMBL" id="MU001675">
    <property type="protein sequence ID" value="KAF2459621.1"/>
    <property type="molecule type" value="Genomic_DNA"/>
</dbReference>
<name>A0A6A6P6K7_9PEZI</name>